<evidence type="ECO:0000313" key="2">
    <source>
        <dbReference type="Proteomes" id="UP000694844"/>
    </source>
</evidence>
<feature type="compositionally biased region" description="Low complexity" evidence="1">
    <location>
        <begin position="38"/>
        <end position="52"/>
    </location>
</feature>
<protein>
    <submittedName>
        <fullName evidence="3">Uncharacterized protein LOC111117180</fullName>
    </submittedName>
</protein>
<proteinExistence type="predicted"/>
<feature type="compositionally biased region" description="Polar residues" evidence="1">
    <location>
        <begin position="53"/>
        <end position="95"/>
    </location>
</feature>
<evidence type="ECO:0000256" key="1">
    <source>
        <dbReference type="SAM" id="MobiDB-lite"/>
    </source>
</evidence>
<dbReference type="KEGG" id="cvn:111117180"/>
<feature type="compositionally biased region" description="Basic residues" evidence="1">
    <location>
        <begin position="23"/>
        <end position="32"/>
    </location>
</feature>
<keyword evidence="2" id="KW-1185">Reference proteome</keyword>
<dbReference type="Proteomes" id="UP000694844">
    <property type="component" value="Chromosome 10"/>
</dbReference>
<feature type="compositionally biased region" description="Basic residues" evidence="1">
    <location>
        <begin position="1"/>
        <end position="10"/>
    </location>
</feature>
<organism evidence="2 3">
    <name type="scientific">Crassostrea virginica</name>
    <name type="common">Eastern oyster</name>
    <dbReference type="NCBI Taxonomy" id="6565"/>
    <lineage>
        <taxon>Eukaryota</taxon>
        <taxon>Metazoa</taxon>
        <taxon>Spiralia</taxon>
        <taxon>Lophotrochozoa</taxon>
        <taxon>Mollusca</taxon>
        <taxon>Bivalvia</taxon>
        <taxon>Autobranchia</taxon>
        <taxon>Pteriomorphia</taxon>
        <taxon>Ostreida</taxon>
        <taxon>Ostreoidea</taxon>
        <taxon>Ostreidae</taxon>
        <taxon>Crassostrea</taxon>
    </lineage>
</organism>
<sequence>MPKSKPRISKTKSAPVPDGGRARSARKKRSPRRFAELTQTSGPPTSSQTVTQDNIQGPQAMETTPEVQTTSFAASQQTRLPPQSYVTSQASTANSHFRDQSAPQQVLPPGTHPVTPSTAEAELVGQASGILVSTRPDRHRDN</sequence>
<dbReference type="RefSeq" id="XP_022311967.1">
    <property type="nucleotide sequence ID" value="XM_022456259.1"/>
</dbReference>
<evidence type="ECO:0000313" key="3">
    <source>
        <dbReference type="RefSeq" id="XP_022311967.1"/>
    </source>
</evidence>
<accession>A0A8B8C898</accession>
<dbReference type="AlphaFoldDB" id="A0A8B8C898"/>
<feature type="region of interest" description="Disordered" evidence="1">
    <location>
        <begin position="1"/>
        <end position="142"/>
    </location>
</feature>
<name>A0A8B8C898_CRAVI</name>
<gene>
    <name evidence="3" type="primary">LOC111117180</name>
</gene>
<dbReference type="GeneID" id="111117180"/>
<reference evidence="3" key="1">
    <citation type="submission" date="2025-08" db="UniProtKB">
        <authorList>
            <consortium name="RefSeq"/>
        </authorList>
    </citation>
    <scope>IDENTIFICATION</scope>
    <source>
        <tissue evidence="3">Whole sample</tissue>
    </source>
</reference>